<gene>
    <name evidence="2" type="ORF">A2931_01700</name>
</gene>
<evidence type="ECO:0000313" key="3">
    <source>
        <dbReference type="Proteomes" id="UP000177486"/>
    </source>
</evidence>
<protein>
    <submittedName>
        <fullName evidence="2">Uncharacterized protein</fullName>
    </submittedName>
</protein>
<proteinExistence type="predicted"/>
<dbReference type="Proteomes" id="UP000177486">
    <property type="component" value="Unassembled WGS sequence"/>
</dbReference>
<organism evidence="2 3">
    <name type="scientific">Candidatus Niyogibacteria bacterium RIFCSPLOWO2_01_FULL_45_48</name>
    <dbReference type="NCBI Taxonomy" id="1801724"/>
    <lineage>
        <taxon>Bacteria</taxon>
        <taxon>Candidatus Niyogiibacteriota</taxon>
    </lineage>
</organism>
<keyword evidence="1" id="KW-1133">Transmembrane helix</keyword>
<sequence>MGMQILFNIGWFFVFWAVWFAGGFVMVCAVEFFTSGFRWTTVRGNLVSKDVEGVVMVLFVGSFVLAVISIAATLGVFK</sequence>
<dbReference type="EMBL" id="MHMQ01000013">
    <property type="protein sequence ID" value="OGZ30797.1"/>
    <property type="molecule type" value="Genomic_DNA"/>
</dbReference>
<keyword evidence="1" id="KW-0812">Transmembrane</keyword>
<keyword evidence="1" id="KW-0472">Membrane</keyword>
<reference evidence="2 3" key="1">
    <citation type="journal article" date="2016" name="Nat. Commun.">
        <title>Thousands of microbial genomes shed light on interconnected biogeochemical processes in an aquifer system.</title>
        <authorList>
            <person name="Anantharaman K."/>
            <person name="Brown C.T."/>
            <person name="Hug L.A."/>
            <person name="Sharon I."/>
            <person name="Castelle C.J."/>
            <person name="Probst A.J."/>
            <person name="Thomas B.C."/>
            <person name="Singh A."/>
            <person name="Wilkins M.J."/>
            <person name="Karaoz U."/>
            <person name="Brodie E.L."/>
            <person name="Williams K.H."/>
            <person name="Hubbard S.S."/>
            <person name="Banfield J.F."/>
        </authorList>
    </citation>
    <scope>NUCLEOTIDE SEQUENCE [LARGE SCALE GENOMIC DNA]</scope>
</reference>
<accession>A0A1G2EYK5</accession>
<comment type="caution">
    <text evidence="2">The sequence shown here is derived from an EMBL/GenBank/DDBJ whole genome shotgun (WGS) entry which is preliminary data.</text>
</comment>
<feature type="transmembrane region" description="Helical" evidence="1">
    <location>
        <begin position="12"/>
        <end position="33"/>
    </location>
</feature>
<evidence type="ECO:0000313" key="2">
    <source>
        <dbReference type="EMBL" id="OGZ30797.1"/>
    </source>
</evidence>
<feature type="transmembrane region" description="Helical" evidence="1">
    <location>
        <begin position="53"/>
        <end position="77"/>
    </location>
</feature>
<name>A0A1G2EYK5_9BACT</name>
<evidence type="ECO:0000256" key="1">
    <source>
        <dbReference type="SAM" id="Phobius"/>
    </source>
</evidence>
<dbReference type="AlphaFoldDB" id="A0A1G2EYK5"/>